<dbReference type="Pfam" id="PF01361">
    <property type="entry name" value="Tautomerase"/>
    <property type="match status" value="1"/>
</dbReference>
<organism evidence="4 5">
    <name type="scientific">Pantoea latae</name>
    <dbReference type="NCBI Taxonomy" id="1964541"/>
    <lineage>
        <taxon>Bacteria</taxon>
        <taxon>Pseudomonadati</taxon>
        <taxon>Pseudomonadota</taxon>
        <taxon>Gammaproteobacteria</taxon>
        <taxon>Enterobacterales</taxon>
        <taxon>Erwiniaceae</taxon>
        <taxon>Pantoea</taxon>
    </lineage>
</organism>
<dbReference type="AlphaFoldDB" id="A0A1V9DQM7"/>
<protein>
    <submittedName>
        <fullName evidence="4">4-oxalocrotonate tautomerase</fullName>
    </submittedName>
</protein>
<keyword evidence="5" id="KW-1185">Reference proteome</keyword>
<gene>
    <name evidence="4" type="ORF">B2J69_00910</name>
</gene>
<evidence type="ECO:0000259" key="3">
    <source>
        <dbReference type="Pfam" id="PF01361"/>
    </source>
</evidence>
<comment type="similarity">
    <text evidence="1">Belongs to the 4-oxalocrotonate tautomerase family.</text>
</comment>
<dbReference type="PANTHER" id="PTHR35530">
    <property type="entry name" value="TAUTOMERASE-RELATED"/>
    <property type="match status" value="1"/>
</dbReference>
<dbReference type="SUPFAM" id="SSF55331">
    <property type="entry name" value="Tautomerase/MIF"/>
    <property type="match status" value="1"/>
</dbReference>
<dbReference type="RefSeq" id="WP_081134941.1">
    <property type="nucleotide sequence ID" value="NZ_MWUE01000003.1"/>
</dbReference>
<sequence length="63" mass="7011">MPEIVVYAVEGRSAEQKKRLMVKITEAVVESFGVDKDRVVVSIVETKAADKTRGGVLYSERNK</sequence>
<feature type="domain" description="4-oxalocrotonate tautomerase-like" evidence="3">
    <location>
        <begin position="2"/>
        <end position="57"/>
    </location>
</feature>
<comment type="caution">
    <text evidence="4">The sequence shown here is derived from an EMBL/GenBank/DDBJ whole genome shotgun (WGS) entry which is preliminary data.</text>
</comment>
<keyword evidence="2" id="KW-0413">Isomerase</keyword>
<evidence type="ECO:0000256" key="1">
    <source>
        <dbReference type="ARBA" id="ARBA00006723"/>
    </source>
</evidence>
<dbReference type="EMBL" id="MWUE01000003">
    <property type="protein sequence ID" value="OQP36163.1"/>
    <property type="molecule type" value="Genomic_DNA"/>
</dbReference>
<name>A0A1V9DQM7_9GAMM</name>
<dbReference type="GO" id="GO:0016853">
    <property type="term" value="F:isomerase activity"/>
    <property type="evidence" value="ECO:0007669"/>
    <property type="project" value="UniProtKB-KW"/>
</dbReference>
<reference evidence="4 5" key="1">
    <citation type="submission" date="2017-02" db="EMBL/GenBank/DDBJ databases">
        <title>Whole genome shotgun sequence of Pantoea agglomerans strain AS1 isolated from a cycad, Zamia floridana in Central Florida, USA.</title>
        <authorList>
            <person name="Lata P."/>
            <person name="Govindarajan S."/>
            <person name="Qi F."/>
            <person name="Li J.-L."/>
            <person name="Maurya S.K."/>
            <person name="Sahoo M.K."/>
        </authorList>
    </citation>
    <scope>NUCLEOTIDE SEQUENCE [LARGE SCALE GENOMIC DNA]</scope>
    <source>
        <strain evidence="4 5">AS1</strain>
    </source>
</reference>
<dbReference type="Proteomes" id="UP000192769">
    <property type="component" value="Unassembled WGS sequence"/>
</dbReference>
<accession>A0A1V9DQM7</accession>
<evidence type="ECO:0000256" key="2">
    <source>
        <dbReference type="ARBA" id="ARBA00023235"/>
    </source>
</evidence>
<evidence type="ECO:0000313" key="4">
    <source>
        <dbReference type="EMBL" id="OQP36163.1"/>
    </source>
</evidence>
<dbReference type="Gene3D" id="3.30.429.10">
    <property type="entry name" value="Macrophage Migration Inhibitory Factor"/>
    <property type="match status" value="1"/>
</dbReference>
<proteinExistence type="inferred from homology"/>
<dbReference type="InterPro" id="IPR004370">
    <property type="entry name" value="4-OT-like_dom"/>
</dbReference>
<dbReference type="InterPro" id="IPR014347">
    <property type="entry name" value="Tautomerase/MIF_sf"/>
</dbReference>
<dbReference type="OrthoDB" id="9799841at2"/>
<evidence type="ECO:0000313" key="5">
    <source>
        <dbReference type="Proteomes" id="UP000192769"/>
    </source>
</evidence>
<dbReference type="PANTHER" id="PTHR35530:SF1">
    <property type="entry name" value="2-HYDROXYMUCONATE TAUTOMERASE"/>
    <property type="match status" value="1"/>
</dbReference>